<evidence type="ECO:0000313" key="7">
    <source>
        <dbReference type="Proteomes" id="UP000221763"/>
    </source>
</evidence>
<dbReference type="SUPFAM" id="SSF53474">
    <property type="entry name" value="alpha/beta-Hydrolases"/>
    <property type="match status" value="1"/>
</dbReference>
<dbReference type="Pfam" id="PF00109">
    <property type="entry name" value="ketoacyl-synt"/>
    <property type="match status" value="1"/>
</dbReference>
<protein>
    <recommendedName>
        <fullName evidence="5">Ketosynthase family 3 (KS3) domain-containing protein</fullName>
    </recommendedName>
</protein>
<dbReference type="RefSeq" id="WP_065972679.1">
    <property type="nucleotide sequence ID" value="NZ_PEBN01000091.1"/>
</dbReference>
<dbReference type="SMART" id="SM00825">
    <property type="entry name" value="PKS_KS"/>
    <property type="match status" value="1"/>
</dbReference>
<sequence length="779" mass="88624">MDIAIVGTNFELQETDNFKQLWKNISTGHVLTKYELLNDKEKILKLQNYNLDKIKKFSPELFKYTSDQSKKMDPQHRRLLMLTYNMLHQNTHKDLPLISTLGKEVGVYTAVGMSYYLLKNLLPQNNTQDYTTYINNIPDTAASKISYQFNFHGPSLNFSSACSSSSLALYYAFNDLKNKKIYSAIVGASRLPVESSLEYQYKADSIFSKSGMCSPFDKNSDGMVPGFGSIVFALKRKEDAIKDNNNILAIIKGIGIANDGNEKASYTAPGISGQYEAINNAYKNSDIDFEDIDYLEAHGTGTAIGDAIEAESISKIFKNNLELGSIKANYGHLDNASSFLSILKAILMLHHQQIPAQANFISKNPLLKKHNISISKNLKPSKLTNIAINSFGIGGTNAHILLQKSDINNYNFSENDHSSLLSEKSYWIDSQLPIVQHSQISTSSTTAEEVIEFVNEYLGYDNSTLKQMPIKSLNMESYVLIDLIDELNNRFNIQFELSDFQELNDTFLDIVNSKLLKNNIENNENILHIFGDFIDSRKTLFLVHPAGGTVNGYNNFFKNKNNEYNIIFISFPFSNIEYVKYFSLEQLARVYKDKILSFIPSLKNEYFIGGYSFGGNIAFEIARQLQEEASIIIPEIIMIDSHPIEAYNHTEKKLITRNTINFALNEFGKQGVINSDLLDDKIDKYSKVWVINHKMLKEYTPPKVQLDSHLNILICKEDENKELLKMLGIKDLDKTIWQKRFKNKINTRYIEGNHYSIYSNIDLGTKVGEKITKIMENNK</sequence>
<dbReference type="PANTHER" id="PTHR43775">
    <property type="entry name" value="FATTY ACID SYNTHASE"/>
    <property type="match status" value="1"/>
</dbReference>
<dbReference type="PANTHER" id="PTHR43775:SF37">
    <property type="entry name" value="SI:DKEY-61P9.11"/>
    <property type="match status" value="1"/>
</dbReference>
<evidence type="ECO:0000256" key="2">
    <source>
        <dbReference type="ARBA" id="ARBA00022553"/>
    </source>
</evidence>
<evidence type="ECO:0000313" key="6">
    <source>
        <dbReference type="EMBL" id="PHV55163.1"/>
    </source>
</evidence>
<evidence type="ECO:0000259" key="5">
    <source>
        <dbReference type="PROSITE" id="PS52004"/>
    </source>
</evidence>
<dbReference type="GO" id="GO:0004312">
    <property type="term" value="F:fatty acid synthase activity"/>
    <property type="evidence" value="ECO:0007669"/>
    <property type="project" value="TreeGrafter"/>
</dbReference>
<dbReference type="GO" id="GO:0004315">
    <property type="term" value="F:3-oxoacyl-[acyl-carrier-protein] synthase activity"/>
    <property type="evidence" value="ECO:0007669"/>
    <property type="project" value="InterPro"/>
</dbReference>
<evidence type="ECO:0000256" key="4">
    <source>
        <dbReference type="RuleBase" id="RU003694"/>
    </source>
</evidence>
<dbReference type="GO" id="GO:0005737">
    <property type="term" value="C:cytoplasm"/>
    <property type="evidence" value="ECO:0007669"/>
    <property type="project" value="TreeGrafter"/>
</dbReference>
<dbReference type="InterPro" id="IPR029058">
    <property type="entry name" value="AB_hydrolase_fold"/>
</dbReference>
<comment type="caution">
    <text evidence="6">The sequence shown here is derived from an EMBL/GenBank/DDBJ whole genome shotgun (WGS) entry which is preliminary data.</text>
</comment>
<dbReference type="InterPro" id="IPR018201">
    <property type="entry name" value="Ketoacyl_synth_AS"/>
</dbReference>
<dbReference type="Gene3D" id="3.40.47.10">
    <property type="match status" value="1"/>
</dbReference>
<accession>A0AAP8FWF3</accession>
<dbReference type="CDD" id="cd00833">
    <property type="entry name" value="PKS"/>
    <property type="match status" value="1"/>
</dbReference>
<dbReference type="Pfam" id="PF00975">
    <property type="entry name" value="Thioesterase"/>
    <property type="match status" value="1"/>
</dbReference>
<dbReference type="GO" id="GO:0071770">
    <property type="term" value="P:DIM/DIP cell wall layer assembly"/>
    <property type="evidence" value="ECO:0007669"/>
    <property type="project" value="TreeGrafter"/>
</dbReference>
<dbReference type="GO" id="GO:0005886">
    <property type="term" value="C:plasma membrane"/>
    <property type="evidence" value="ECO:0007669"/>
    <property type="project" value="TreeGrafter"/>
</dbReference>
<dbReference type="InterPro" id="IPR001031">
    <property type="entry name" value="Thioesterase"/>
</dbReference>
<dbReference type="InterPro" id="IPR016039">
    <property type="entry name" value="Thiolase-like"/>
</dbReference>
<keyword evidence="2" id="KW-0597">Phosphoprotein</keyword>
<reference evidence="6 7" key="1">
    <citation type="submission" date="2017-10" db="EMBL/GenBank/DDBJ databases">
        <title>Whole-genome sequence of three Streptococcus macedonicus strains isolated from Italian cheeses of the Veneto region.</title>
        <authorList>
            <person name="Treu L."/>
            <person name="De Diego-Diaz B."/>
            <person name="Papadimitriou K."/>
            <person name="Tsakalidou E."/>
            <person name="Corich V."/>
            <person name="Giacomini A."/>
        </authorList>
    </citation>
    <scope>NUCLEOTIDE SEQUENCE [LARGE SCALE GENOMIC DNA]</scope>
    <source>
        <strain evidence="6 7">19AS</strain>
    </source>
</reference>
<dbReference type="GO" id="GO:0006633">
    <property type="term" value="P:fatty acid biosynthetic process"/>
    <property type="evidence" value="ECO:0007669"/>
    <property type="project" value="InterPro"/>
</dbReference>
<evidence type="ECO:0000256" key="1">
    <source>
        <dbReference type="ARBA" id="ARBA00022450"/>
    </source>
</evidence>
<dbReference type="InterPro" id="IPR050091">
    <property type="entry name" value="PKS_NRPS_Biosynth_Enz"/>
</dbReference>
<dbReference type="SUPFAM" id="SSF53901">
    <property type="entry name" value="Thiolase-like"/>
    <property type="match status" value="2"/>
</dbReference>
<keyword evidence="1" id="KW-0596">Phosphopantetheine</keyword>
<dbReference type="EMBL" id="PEBN01000091">
    <property type="protein sequence ID" value="PHV55163.1"/>
    <property type="molecule type" value="Genomic_DNA"/>
</dbReference>
<proteinExistence type="inferred from homology"/>
<dbReference type="InterPro" id="IPR020841">
    <property type="entry name" value="PKS_Beta-ketoAc_synthase_dom"/>
</dbReference>
<dbReference type="PROSITE" id="PS00606">
    <property type="entry name" value="KS3_1"/>
    <property type="match status" value="1"/>
</dbReference>
<dbReference type="PROSITE" id="PS52004">
    <property type="entry name" value="KS3_2"/>
    <property type="match status" value="1"/>
</dbReference>
<name>A0AAP8FWF3_STRMC</name>
<dbReference type="InterPro" id="IPR014031">
    <property type="entry name" value="Ketoacyl_synth_C"/>
</dbReference>
<gene>
    <name evidence="6" type="ORF">CS009_11700</name>
</gene>
<dbReference type="Gene3D" id="3.40.50.1820">
    <property type="entry name" value="alpha/beta hydrolase"/>
    <property type="match status" value="1"/>
</dbReference>
<dbReference type="Pfam" id="PF02801">
    <property type="entry name" value="Ketoacyl-synt_C"/>
    <property type="match status" value="1"/>
</dbReference>
<dbReference type="AlphaFoldDB" id="A0AAP8FWF3"/>
<feature type="domain" description="Ketosynthase family 3 (KS3)" evidence="5">
    <location>
        <begin position="1"/>
        <end position="404"/>
    </location>
</feature>
<keyword evidence="3 4" id="KW-0808">Transferase</keyword>
<dbReference type="Proteomes" id="UP000221763">
    <property type="component" value="Unassembled WGS sequence"/>
</dbReference>
<evidence type="ECO:0000256" key="3">
    <source>
        <dbReference type="ARBA" id="ARBA00022679"/>
    </source>
</evidence>
<comment type="similarity">
    <text evidence="4">Belongs to the thiolase-like superfamily. Beta-ketoacyl-ACP synthases family.</text>
</comment>
<organism evidence="6 7">
    <name type="scientific">Streptococcus macedonicus</name>
    <name type="common">Streptococcus gallolyticus macedonicus</name>
    <dbReference type="NCBI Taxonomy" id="59310"/>
    <lineage>
        <taxon>Bacteria</taxon>
        <taxon>Bacillati</taxon>
        <taxon>Bacillota</taxon>
        <taxon>Bacilli</taxon>
        <taxon>Lactobacillales</taxon>
        <taxon>Streptococcaceae</taxon>
        <taxon>Streptococcus</taxon>
    </lineage>
</organism>
<dbReference type="InterPro" id="IPR014030">
    <property type="entry name" value="Ketoacyl_synth_N"/>
</dbReference>